<keyword evidence="2" id="KW-1185">Reference proteome</keyword>
<name>A0ABY0GCY1_9PLEO</name>
<organism evidence="1 2">
    <name type="scientific">Alternaria tenuissima</name>
    <dbReference type="NCBI Taxonomy" id="119927"/>
    <lineage>
        <taxon>Eukaryota</taxon>
        <taxon>Fungi</taxon>
        <taxon>Dikarya</taxon>
        <taxon>Ascomycota</taxon>
        <taxon>Pezizomycotina</taxon>
        <taxon>Dothideomycetes</taxon>
        <taxon>Pleosporomycetidae</taxon>
        <taxon>Pleosporales</taxon>
        <taxon>Pleosporineae</taxon>
        <taxon>Pleosporaceae</taxon>
        <taxon>Alternaria</taxon>
        <taxon>Alternaria sect. Alternaria</taxon>
        <taxon>Alternaria alternata complex</taxon>
    </lineage>
</organism>
<evidence type="ECO:0000313" key="2">
    <source>
        <dbReference type="Proteomes" id="UP000293195"/>
    </source>
</evidence>
<evidence type="ECO:0000313" key="1">
    <source>
        <dbReference type="EMBL" id="RYO00160.1"/>
    </source>
</evidence>
<sequence length="360" mass="41463">MGDAASLSDNKPTLEAAEADFDRSPAEEIFRRKLDPLEEKVAKLRTRRTDVGSECDQLSRFIAKKLCRTFADKFYVTLPCELREMVYDYVWDWTMLCLTFDDVTLTAISNGRGPKSCLEPYLARKTTVVASIGGNFRAGRTMSASGYLTDLVYRDHFHLGVKPLDHIRRLEIPLRQDVLIGRGEQTRCKFQSTEGLETFRYHLEVLLNVRVKKGFQLTILLTWHAFHIYCMPALERSRAVVNKSLTEDAKVSVLAWDIEGLEEYDVSDYYTLSSVDWQKKWIWKVQKDHRRKGHFSGYDDFGTFPSGFSMFEDLTDDAEKAAEREEWEDDQDKVFLEALAGLEGPTRTVPVSYPFSNLQL</sequence>
<gene>
    <name evidence="1" type="ORF">AA0119_g6193</name>
</gene>
<reference evidence="2" key="1">
    <citation type="journal article" date="2019" name="bioRxiv">
        <title>Genomics, evolutionary history and diagnostics of the Alternaria alternata species group including apple and Asian pear pathotypes.</title>
        <authorList>
            <person name="Armitage A.D."/>
            <person name="Cockerton H.M."/>
            <person name="Sreenivasaprasad S."/>
            <person name="Woodhall J.W."/>
            <person name="Lane C.R."/>
            <person name="Harrison R.J."/>
            <person name="Clarkson J.P."/>
        </authorList>
    </citation>
    <scope>NUCLEOTIDE SEQUENCE [LARGE SCALE GENOMIC DNA]</scope>
    <source>
        <strain evidence="2">FERA 635</strain>
    </source>
</reference>
<evidence type="ECO:0008006" key="3">
    <source>
        <dbReference type="Google" id="ProtNLM"/>
    </source>
</evidence>
<accession>A0ABY0GCY1</accession>
<dbReference type="Proteomes" id="UP000293195">
    <property type="component" value="Unassembled WGS sequence"/>
</dbReference>
<comment type="caution">
    <text evidence="1">The sequence shown here is derived from an EMBL/GenBank/DDBJ whole genome shotgun (WGS) entry which is preliminary data.</text>
</comment>
<dbReference type="EMBL" id="PDXF01000020">
    <property type="protein sequence ID" value="RYO00160.1"/>
    <property type="molecule type" value="Genomic_DNA"/>
</dbReference>
<proteinExistence type="predicted"/>
<protein>
    <recommendedName>
        <fullName evidence="3">F-box domain-containing protein</fullName>
    </recommendedName>
</protein>